<dbReference type="Pfam" id="PF00625">
    <property type="entry name" value="Guanylate_kin"/>
    <property type="match status" value="1"/>
</dbReference>
<feature type="domain" description="Guanylate kinase-like" evidence="10">
    <location>
        <begin position="1"/>
        <end position="179"/>
    </location>
</feature>
<dbReference type="Gene3D" id="3.40.50.300">
    <property type="entry name" value="P-loop containing nucleotide triphosphate hydrolases"/>
    <property type="match status" value="1"/>
</dbReference>
<comment type="similarity">
    <text evidence="1 9">Belongs to the guanylate kinase family.</text>
</comment>
<dbReference type="SUPFAM" id="SSF52540">
    <property type="entry name" value="P-loop containing nucleoside triphosphate hydrolases"/>
    <property type="match status" value="1"/>
</dbReference>
<evidence type="ECO:0000256" key="7">
    <source>
        <dbReference type="ARBA" id="ARBA00022840"/>
    </source>
</evidence>
<proteinExistence type="inferred from homology"/>
<evidence type="ECO:0000256" key="8">
    <source>
        <dbReference type="ARBA" id="ARBA00030128"/>
    </source>
</evidence>
<evidence type="ECO:0000256" key="2">
    <source>
        <dbReference type="ARBA" id="ARBA00012961"/>
    </source>
</evidence>
<keyword evidence="7 9" id="KW-0067">ATP-binding</keyword>
<keyword evidence="4 9" id="KW-0808">Transferase</keyword>
<evidence type="ECO:0000256" key="9">
    <source>
        <dbReference type="HAMAP-Rule" id="MF_00328"/>
    </source>
</evidence>
<evidence type="ECO:0000256" key="1">
    <source>
        <dbReference type="ARBA" id="ARBA00005790"/>
    </source>
</evidence>
<dbReference type="PROSITE" id="PS00856">
    <property type="entry name" value="GUANYLATE_KINASE_1"/>
    <property type="match status" value="1"/>
</dbReference>
<dbReference type="EC" id="2.7.4.8" evidence="2 9"/>
<organism evidence="11 12">
    <name type="scientific">Pseudobacteriovorax antillogorgiicola</name>
    <dbReference type="NCBI Taxonomy" id="1513793"/>
    <lineage>
        <taxon>Bacteria</taxon>
        <taxon>Pseudomonadati</taxon>
        <taxon>Bdellovibrionota</taxon>
        <taxon>Oligoflexia</taxon>
        <taxon>Oligoflexales</taxon>
        <taxon>Pseudobacteriovoracaceae</taxon>
        <taxon>Pseudobacteriovorax</taxon>
    </lineage>
</organism>
<protein>
    <recommendedName>
        <fullName evidence="3 9">Guanylate kinase</fullName>
        <ecNumber evidence="2 9">2.7.4.8</ecNumber>
    </recommendedName>
    <alternativeName>
        <fullName evidence="8 9">GMP kinase</fullName>
    </alternativeName>
</protein>
<dbReference type="InterPro" id="IPR027417">
    <property type="entry name" value="P-loop_NTPase"/>
</dbReference>
<dbReference type="Proteomes" id="UP000192907">
    <property type="component" value="Unassembled WGS sequence"/>
</dbReference>
<reference evidence="12" key="1">
    <citation type="submission" date="2017-04" db="EMBL/GenBank/DDBJ databases">
        <authorList>
            <person name="Varghese N."/>
            <person name="Submissions S."/>
        </authorList>
    </citation>
    <scope>NUCLEOTIDE SEQUENCE [LARGE SCALE GENOMIC DNA]</scope>
    <source>
        <strain evidence="12">RKEM611</strain>
    </source>
</reference>
<name>A0A1Y6BY19_9BACT</name>
<keyword evidence="9" id="KW-0963">Cytoplasm</keyword>
<comment type="catalytic activity">
    <reaction evidence="9">
        <text>GMP + ATP = GDP + ADP</text>
        <dbReference type="Rhea" id="RHEA:20780"/>
        <dbReference type="ChEBI" id="CHEBI:30616"/>
        <dbReference type="ChEBI" id="CHEBI:58115"/>
        <dbReference type="ChEBI" id="CHEBI:58189"/>
        <dbReference type="ChEBI" id="CHEBI:456216"/>
        <dbReference type="EC" id="2.7.4.8"/>
    </reaction>
</comment>
<dbReference type="HAMAP" id="MF_00328">
    <property type="entry name" value="Guanylate_kinase"/>
    <property type="match status" value="1"/>
</dbReference>
<dbReference type="Gene3D" id="3.30.63.10">
    <property type="entry name" value="Guanylate Kinase phosphate binding domain"/>
    <property type="match status" value="1"/>
</dbReference>
<keyword evidence="12" id="KW-1185">Reference proteome</keyword>
<dbReference type="CDD" id="cd00071">
    <property type="entry name" value="GMPK"/>
    <property type="match status" value="1"/>
</dbReference>
<dbReference type="EMBL" id="FWZT01000010">
    <property type="protein sequence ID" value="SMF33990.1"/>
    <property type="molecule type" value="Genomic_DNA"/>
</dbReference>
<gene>
    <name evidence="9" type="primary">gmk</name>
    <name evidence="11" type="ORF">SAMN06296036_110118</name>
</gene>
<dbReference type="InterPro" id="IPR020590">
    <property type="entry name" value="Guanylate_kinase_CS"/>
</dbReference>
<dbReference type="GO" id="GO:0005524">
    <property type="term" value="F:ATP binding"/>
    <property type="evidence" value="ECO:0007669"/>
    <property type="project" value="UniProtKB-UniRule"/>
</dbReference>
<dbReference type="NCBIfam" id="TIGR03263">
    <property type="entry name" value="guanyl_kin"/>
    <property type="match status" value="1"/>
</dbReference>
<dbReference type="RefSeq" id="WP_132320866.1">
    <property type="nucleotide sequence ID" value="NZ_FWZT01000010.1"/>
</dbReference>
<evidence type="ECO:0000313" key="12">
    <source>
        <dbReference type="Proteomes" id="UP000192907"/>
    </source>
</evidence>
<evidence type="ECO:0000313" key="11">
    <source>
        <dbReference type="EMBL" id="SMF33990.1"/>
    </source>
</evidence>
<comment type="function">
    <text evidence="9">Essential for recycling GMP and indirectly, cGMP.</text>
</comment>
<dbReference type="InterPro" id="IPR008144">
    <property type="entry name" value="Guanylate_kin-like_dom"/>
</dbReference>
<dbReference type="OrthoDB" id="5292045at2"/>
<keyword evidence="5 9" id="KW-0547">Nucleotide-binding</keyword>
<dbReference type="FunFam" id="3.30.63.10:FF:000002">
    <property type="entry name" value="Guanylate kinase 1"/>
    <property type="match status" value="1"/>
</dbReference>
<feature type="binding site" evidence="9">
    <location>
        <begin position="8"/>
        <end position="15"/>
    </location>
    <ligand>
        <name>ATP</name>
        <dbReference type="ChEBI" id="CHEBI:30616"/>
    </ligand>
</feature>
<accession>A0A1Y6BY19</accession>
<evidence type="ECO:0000256" key="5">
    <source>
        <dbReference type="ARBA" id="ARBA00022741"/>
    </source>
</evidence>
<dbReference type="GO" id="GO:0004385">
    <property type="term" value="F:GMP kinase activity"/>
    <property type="evidence" value="ECO:0007669"/>
    <property type="project" value="UniProtKB-UniRule"/>
</dbReference>
<dbReference type="InterPro" id="IPR008145">
    <property type="entry name" value="GK/Ca_channel_bsu"/>
</dbReference>
<evidence type="ECO:0000256" key="3">
    <source>
        <dbReference type="ARBA" id="ARBA00016296"/>
    </source>
</evidence>
<dbReference type="SMART" id="SM00072">
    <property type="entry name" value="GuKc"/>
    <property type="match status" value="1"/>
</dbReference>
<dbReference type="InterPro" id="IPR017665">
    <property type="entry name" value="Guanylate_kinase"/>
</dbReference>
<comment type="subcellular location">
    <subcellularLocation>
        <location evidence="9">Cytoplasm</location>
    </subcellularLocation>
</comment>
<evidence type="ECO:0000256" key="4">
    <source>
        <dbReference type="ARBA" id="ARBA00022679"/>
    </source>
</evidence>
<evidence type="ECO:0000256" key="6">
    <source>
        <dbReference type="ARBA" id="ARBA00022777"/>
    </source>
</evidence>
<sequence length="216" mass="24970">MSIFVVSAPSGAGKTTLNRKLIANHPDVEMSVSHTTRRPRPGEVNGNHYHFIDRDRFEEMSQRDEFVEWAEVHGNLYGTTKAELDRIVSAGRKPILEIDVQGWETARHLLPDAVSIFILPPSLESLWQRLESRGSDNLETRWIRLQNAYKEISKAEHYQHFIVNQQIDIAYEELRKIIVLGVTDDKHVENGKELCKKLNDEFENADWIKRLRADLG</sequence>
<dbReference type="PROSITE" id="PS50052">
    <property type="entry name" value="GUANYLATE_KINASE_2"/>
    <property type="match status" value="1"/>
</dbReference>
<dbReference type="STRING" id="1513793.SAMN06296036_110118"/>
<keyword evidence="6 9" id="KW-0418">Kinase</keyword>
<dbReference type="PANTHER" id="PTHR23117">
    <property type="entry name" value="GUANYLATE KINASE-RELATED"/>
    <property type="match status" value="1"/>
</dbReference>
<evidence type="ECO:0000259" key="10">
    <source>
        <dbReference type="PROSITE" id="PS50052"/>
    </source>
</evidence>
<dbReference type="GO" id="GO:0005829">
    <property type="term" value="C:cytosol"/>
    <property type="evidence" value="ECO:0007669"/>
    <property type="project" value="TreeGrafter"/>
</dbReference>
<dbReference type="AlphaFoldDB" id="A0A1Y6BY19"/>
<dbReference type="PANTHER" id="PTHR23117:SF13">
    <property type="entry name" value="GUANYLATE KINASE"/>
    <property type="match status" value="1"/>
</dbReference>